<proteinExistence type="predicted"/>
<reference evidence="1 2" key="1">
    <citation type="submission" date="2020-01" db="EMBL/GenBank/DDBJ databases">
        <title>Genomes assembled from Gulf of Kutch pelagic sediment metagenomes.</title>
        <authorList>
            <person name="Chandrashekar M."/>
            <person name="Mahajan M.S."/>
            <person name="Dave K.J."/>
            <person name="Vatsa P."/>
            <person name="Nathani N.M."/>
        </authorList>
    </citation>
    <scope>NUCLEOTIDE SEQUENCE [LARGE SCALE GENOMIC DNA]</scope>
    <source>
        <strain evidence="1">KS3-K002</strain>
    </source>
</reference>
<organism evidence="1 2">
    <name type="scientific">Candidatus Kutchimonas denitrificans</name>
    <dbReference type="NCBI Taxonomy" id="3056748"/>
    <lineage>
        <taxon>Bacteria</taxon>
        <taxon>Pseudomonadati</taxon>
        <taxon>Gemmatimonadota</taxon>
        <taxon>Gemmatimonadia</taxon>
        <taxon>Candidatus Palauibacterales</taxon>
        <taxon>Candidatus Palauibacteraceae</taxon>
        <taxon>Candidatus Kutchimonas</taxon>
    </lineage>
</organism>
<gene>
    <name evidence="1" type="ORF">GWO12_06700</name>
</gene>
<name>A0AAE4Z887_9BACT</name>
<sequence>MTAGDTVEVRVAVTNRSNRSVEVPAFPSCYFAVWQQQDEGTPRHVAGCDHALSIVTLATDETFTGTAPWRPGVESPANTSSWCDWCGTNRPGLTNG</sequence>
<evidence type="ECO:0000313" key="1">
    <source>
        <dbReference type="EMBL" id="NIR74788.1"/>
    </source>
</evidence>
<protein>
    <submittedName>
        <fullName evidence="1">Uncharacterized protein</fullName>
    </submittedName>
</protein>
<dbReference type="Proteomes" id="UP000702544">
    <property type="component" value="Unassembled WGS sequence"/>
</dbReference>
<dbReference type="AlphaFoldDB" id="A0AAE4Z887"/>
<accession>A0AAE4Z887</accession>
<comment type="caution">
    <text evidence="1">The sequence shown here is derived from an EMBL/GenBank/DDBJ whole genome shotgun (WGS) entry which is preliminary data.</text>
</comment>
<dbReference type="EMBL" id="JAACAK010000049">
    <property type="protein sequence ID" value="NIR74788.1"/>
    <property type="molecule type" value="Genomic_DNA"/>
</dbReference>
<evidence type="ECO:0000313" key="2">
    <source>
        <dbReference type="Proteomes" id="UP000702544"/>
    </source>
</evidence>